<accession>A0A382C5L6</accession>
<protein>
    <submittedName>
        <fullName evidence="1">Uncharacterized protein</fullName>
    </submittedName>
</protein>
<dbReference type="AlphaFoldDB" id="A0A382C5L6"/>
<dbReference type="EMBL" id="UINC01032627">
    <property type="protein sequence ID" value="SVB20603.1"/>
    <property type="molecule type" value="Genomic_DNA"/>
</dbReference>
<gene>
    <name evidence="1" type="ORF">METZ01_LOCUS173457</name>
</gene>
<reference evidence="1" key="1">
    <citation type="submission" date="2018-05" db="EMBL/GenBank/DDBJ databases">
        <authorList>
            <person name="Lanie J.A."/>
            <person name="Ng W.-L."/>
            <person name="Kazmierczak K.M."/>
            <person name="Andrzejewski T.M."/>
            <person name="Davidsen T.M."/>
            <person name="Wayne K.J."/>
            <person name="Tettelin H."/>
            <person name="Glass J.I."/>
            <person name="Rusch D."/>
            <person name="Podicherti R."/>
            <person name="Tsui H.-C.T."/>
            <person name="Winkler M.E."/>
        </authorList>
    </citation>
    <scope>NUCLEOTIDE SEQUENCE</scope>
</reference>
<evidence type="ECO:0000313" key="1">
    <source>
        <dbReference type="EMBL" id="SVB20603.1"/>
    </source>
</evidence>
<proteinExistence type="predicted"/>
<feature type="non-terminal residue" evidence="1">
    <location>
        <position position="38"/>
    </location>
</feature>
<organism evidence="1">
    <name type="scientific">marine metagenome</name>
    <dbReference type="NCBI Taxonomy" id="408172"/>
    <lineage>
        <taxon>unclassified sequences</taxon>
        <taxon>metagenomes</taxon>
        <taxon>ecological metagenomes</taxon>
    </lineage>
</organism>
<sequence>MAPPPGDVKVTEIKYTCPKCNQDQYETGEIRVAGGFWS</sequence>
<name>A0A382C5L6_9ZZZZ</name>